<keyword evidence="1" id="KW-0963">Cytoplasm</keyword>
<evidence type="ECO:0000313" key="3">
    <source>
        <dbReference type="Proteomes" id="UP001201812"/>
    </source>
</evidence>
<reference evidence="2" key="1">
    <citation type="submission" date="2022-01" db="EMBL/GenBank/DDBJ databases">
        <title>Genome Sequence Resource for Two Populations of Ditylenchus destructor, the Migratory Endoparasitic Phytonematode.</title>
        <authorList>
            <person name="Zhang H."/>
            <person name="Lin R."/>
            <person name="Xie B."/>
        </authorList>
    </citation>
    <scope>NUCLEOTIDE SEQUENCE</scope>
    <source>
        <strain evidence="2">BazhouSP</strain>
    </source>
</reference>
<comment type="caution">
    <text evidence="2">The sequence shown here is derived from an EMBL/GenBank/DDBJ whole genome shotgun (WGS) entry which is preliminary data.</text>
</comment>
<gene>
    <name evidence="2" type="ORF">DdX_02536</name>
</gene>
<dbReference type="Proteomes" id="UP001201812">
    <property type="component" value="Unassembled WGS sequence"/>
</dbReference>
<organism evidence="2 3">
    <name type="scientific">Ditylenchus destructor</name>
    <dbReference type="NCBI Taxonomy" id="166010"/>
    <lineage>
        <taxon>Eukaryota</taxon>
        <taxon>Metazoa</taxon>
        <taxon>Ecdysozoa</taxon>
        <taxon>Nematoda</taxon>
        <taxon>Chromadorea</taxon>
        <taxon>Rhabditida</taxon>
        <taxon>Tylenchina</taxon>
        <taxon>Tylenchomorpha</taxon>
        <taxon>Sphaerularioidea</taxon>
        <taxon>Anguinidae</taxon>
        <taxon>Anguininae</taxon>
        <taxon>Ditylenchus</taxon>
    </lineage>
</organism>
<proteinExistence type="inferred from homology"/>
<dbReference type="Gene3D" id="3.30.740.10">
    <property type="entry name" value="Protein Inhibitor Of Neuronal Nitric Oxide Synthase"/>
    <property type="match status" value="1"/>
</dbReference>
<dbReference type="InterPro" id="IPR037177">
    <property type="entry name" value="DLC_sf"/>
</dbReference>
<evidence type="ECO:0000256" key="1">
    <source>
        <dbReference type="RuleBase" id="RU365010"/>
    </source>
</evidence>
<dbReference type="AlphaFoldDB" id="A0AAD4RCB5"/>
<dbReference type="EMBL" id="JAKKPZ010000002">
    <property type="protein sequence ID" value="KAI1725853.1"/>
    <property type="molecule type" value="Genomic_DNA"/>
</dbReference>
<name>A0AAD4RCB5_9BILA</name>
<dbReference type="PANTHER" id="PTHR11886:SF35">
    <property type="entry name" value="DYNEIN LIGHT CHAIN"/>
    <property type="match status" value="1"/>
</dbReference>
<keyword evidence="1" id="KW-0243">Dynein</keyword>
<evidence type="ECO:0000313" key="2">
    <source>
        <dbReference type="EMBL" id="KAI1725853.1"/>
    </source>
</evidence>
<dbReference type="GO" id="GO:0005874">
    <property type="term" value="C:microtubule"/>
    <property type="evidence" value="ECO:0007669"/>
    <property type="project" value="UniProtKB-KW"/>
</dbReference>
<keyword evidence="1" id="KW-0206">Cytoskeleton</keyword>
<accession>A0AAD4RCB5</accession>
<dbReference type="GO" id="GO:0045505">
    <property type="term" value="F:dynein intermediate chain binding"/>
    <property type="evidence" value="ECO:0007669"/>
    <property type="project" value="TreeGrafter"/>
</dbReference>
<keyword evidence="3" id="KW-1185">Reference proteome</keyword>
<dbReference type="SUPFAM" id="SSF54648">
    <property type="entry name" value="DLC"/>
    <property type="match status" value="1"/>
</dbReference>
<dbReference type="InterPro" id="IPR001372">
    <property type="entry name" value="Dynein_light_chain_typ-1/2"/>
</dbReference>
<dbReference type="GO" id="GO:0005868">
    <property type="term" value="C:cytoplasmic dynein complex"/>
    <property type="evidence" value="ECO:0007669"/>
    <property type="project" value="TreeGrafter"/>
</dbReference>
<sequence length="105" mass="12403">MNQTASTKIKRYRNAIVNEIEMPDDMKNMVIDVAVKAFKKHRIEDIVEFKSAEKVAENIRNHFRKKYGGEWCCIIGQELAYYVAYEKYFISFNLGKVRIMLFKSP</sequence>
<dbReference type="PANTHER" id="PTHR11886">
    <property type="entry name" value="DYNEIN LIGHT CHAIN"/>
    <property type="match status" value="1"/>
</dbReference>
<dbReference type="Pfam" id="PF01221">
    <property type="entry name" value="Dynein_light"/>
    <property type="match status" value="1"/>
</dbReference>
<protein>
    <recommendedName>
        <fullName evidence="1">Dynein light chain</fullName>
    </recommendedName>
</protein>
<comment type="similarity">
    <text evidence="1">Belongs to the dynein light chain family.</text>
</comment>
<comment type="subcellular location">
    <subcellularLocation>
        <location evidence="1">Cytoplasm</location>
        <location evidence="1">Cytoskeleton</location>
    </subcellularLocation>
</comment>
<dbReference type="SMART" id="SM01375">
    <property type="entry name" value="Dynein_light"/>
    <property type="match status" value="1"/>
</dbReference>
<keyword evidence="1" id="KW-0505">Motor protein</keyword>
<keyword evidence="1" id="KW-0493">Microtubule</keyword>
<dbReference type="GO" id="GO:0007017">
    <property type="term" value="P:microtubule-based process"/>
    <property type="evidence" value="ECO:0007669"/>
    <property type="project" value="InterPro"/>
</dbReference>